<reference evidence="1 2" key="1">
    <citation type="submission" date="2015-09" db="EMBL/GenBank/DDBJ databases">
        <title>Sorangium comparison.</title>
        <authorList>
            <person name="Zaburannyi N."/>
            <person name="Bunk B."/>
            <person name="Overmann J."/>
            <person name="Mueller R."/>
        </authorList>
    </citation>
    <scope>NUCLEOTIDE SEQUENCE [LARGE SCALE GENOMIC DNA]</scope>
    <source>
        <strain evidence="1 2">So ce26</strain>
    </source>
</reference>
<gene>
    <name evidence="1" type="ORF">SOCE26_002290</name>
</gene>
<organism evidence="1 2">
    <name type="scientific">Sorangium cellulosum</name>
    <name type="common">Polyangium cellulosum</name>
    <dbReference type="NCBI Taxonomy" id="56"/>
    <lineage>
        <taxon>Bacteria</taxon>
        <taxon>Pseudomonadati</taxon>
        <taxon>Myxococcota</taxon>
        <taxon>Polyangia</taxon>
        <taxon>Polyangiales</taxon>
        <taxon>Polyangiaceae</taxon>
        <taxon>Sorangium</taxon>
    </lineage>
</organism>
<proteinExistence type="predicted"/>
<protein>
    <submittedName>
        <fullName evidence="1">Uncharacterized protein</fullName>
    </submittedName>
</protein>
<sequence length="50" mass="5816">MESRRLHQNGHVPDIFNSRLKVFARERALSNRISHLRLLPTEPKAAINPQ</sequence>
<dbReference type="EMBL" id="CP012673">
    <property type="protein sequence ID" value="AUX38849.1"/>
    <property type="molecule type" value="Genomic_DNA"/>
</dbReference>
<dbReference type="AlphaFoldDB" id="A0A2L0EHT3"/>
<accession>A0A2L0EHT3</accession>
<evidence type="ECO:0000313" key="1">
    <source>
        <dbReference type="EMBL" id="AUX38849.1"/>
    </source>
</evidence>
<name>A0A2L0EHT3_SORCE</name>
<evidence type="ECO:0000313" key="2">
    <source>
        <dbReference type="Proteomes" id="UP000238348"/>
    </source>
</evidence>
<dbReference type="Proteomes" id="UP000238348">
    <property type="component" value="Chromosome"/>
</dbReference>